<dbReference type="InterPro" id="IPR009012">
    <property type="entry name" value="GrpE_head"/>
</dbReference>
<proteinExistence type="predicted"/>
<dbReference type="InterPro" id="IPR000740">
    <property type="entry name" value="GrpE"/>
</dbReference>
<keyword evidence="3" id="KW-1185">Reference proteome</keyword>
<organism evidence="2 3">
    <name type="scientific">Brasilonema bromeliae SPC951</name>
    <dbReference type="NCBI Taxonomy" id="385972"/>
    <lineage>
        <taxon>Bacteria</taxon>
        <taxon>Bacillati</taxon>
        <taxon>Cyanobacteriota</taxon>
        <taxon>Cyanophyceae</taxon>
        <taxon>Nostocales</taxon>
        <taxon>Scytonemataceae</taxon>
        <taxon>Brasilonema</taxon>
        <taxon>Bromeliae group (in: Brasilonema)</taxon>
    </lineage>
</organism>
<name>A0ABX1PAH4_9CYAN</name>
<dbReference type="Proteomes" id="UP000718564">
    <property type="component" value="Unassembled WGS sequence"/>
</dbReference>
<evidence type="ECO:0000313" key="2">
    <source>
        <dbReference type="EMBL" id="NMG20797.1"/>
    </source>
</evidence>
<dbReference type="RefSeq" id="WP_169156060.1">
    <property type="nucleotide sequence ID" value="NZ_CAWPJE010000106.1"/>
</dbReference>
<keyword evidence="1" id="KW-0143">Chaperone</keyword>
<accession>A0ABX1PAH4</accession>
<evidence type="ECO:0000256" key="1">
    <source>
        <dbReference type="ARBA" id="ARBA00023186"/>
    </source>
</evidence>
<comment type="caution">
    <text evidence="2">The sequence shown here is derived from an EMBL/GenBank/DDBJ whole genome shotgun (WGS) entry which is preliminary data.</text>
</comment>
<dbReference type="Pfam" id="PF01025">
    <property type="entry name" value="GrpE"/>
    <property type="match status" value="1"/>
</dbReference>
<evidence type="ECO:0000313" key="3">
    <source>
        <dbReference type="Proteomes" id="UP000718564"/>
    </source>
</evidence>
<dbReference type="EMBL" id="QMEB01000115">
    <property type="protein sequence ID" value="NMG20797.1"/>
    <property type="molecule type" value="Genomic_DNA"/>
</dbReference>
<dbReference type="SUPFAM" id="SSF51064">
    <property type="entry name" value="Head domain of nucleotide exchange factor GrpE"/>
    <property type="match status" value="1"/>
</dbReference>
<sequence>MHENFHEAIDEEESDIIPGNIVKCISWGYRIGDKVLEKAKVVVAK</sequence>
<gene>
    <name evidence="2" type="primary">grpE</name>
    <name evidence="2" type="ORF">DP116_15535</name>
</gene>
<dbReference type="Gene3D" id="2.30.22.10">
    <property type="entry name" value="Head domain of nucleotide exchange factor GrpE"/>
    <property type="match status" value="1"/>
</dbReference>
<protein>
    <submittedName>
        <fullName evidence="2">Nucleotide exchange factor GrpE</fullName>
    </submittedName>
</protein>
<reference evidence="2 3" key="1">
    <citation type="submission" date="2018-06" db="EMBL/GenBank/DDBJ databases">
        <title>Comparative genomics of Brasilonema spp. strains.</title>
        <authorList>
            <person name="Alvarenga D.O."/>
            <person name="Fiore M.F."/>
            <person name="Varani A.M."/>
        </authorList>
    </citation>
    <scope>NUCLEOTIDE SEQUENCE [LARGE SCALE GENOMIC DNA]</scope>
    <source>
        <strain evidence="2 3">SPC951</strain>
    </source>
</reference>